<dbReference type="Gene3D" id="1.10.1170.10">
    <property type="entry name" value="Inhibitor Of Apoptosis Protein (2mihbC-IAP-1), Chain A"/>
    <property type="match status" value="1"/>
</dbReference>
<accession>A0A3N4LFX0</accession>
<name>A0A3N4LFX0_9PEZI</name>
<organism evidence="3 4">
    <name type="scientific">Terfezia boudieri ATCC MYA-4762</name>
    <dbReference type="NCBI Taxonomy" id="1051890"/>
    <lineage>
        <taxon>Eukaryota</taxon>
        <taxon>Fungi</taxon>
        <taxon>Dikarya</taxon>
        <taxon>Ascomycota</taxon>
        <taxon>Pezizomycotina</taxon>
        <taxon>Pezizomycetes</taxon>
        <taxon>Pezizales</taxon>
        <taxon>Pezizaceae</taxon>
        <taxon>Terfezia</taxon>
    </lineage>
</organism>
<dbReference type="EMBL" id="ML121569">
    <property type="protein sequence ID" value="RPB20598.1"/>
    <property type="molecule type" value="Genomic_DNA"/>
</dbReference>
<dbReference type="PANTHER" id="PTHR46771:SF5">
    <property type="entry name" value="DETERIN"/>
    <property type="match status" value="1"/>
</dbReference>
<dbReference type="AlphaFoldDB" id="A0A3N4LFX0"/>
<keyword evidence="4" id="KW-1185">Reference proteome</keyword>
<dbReference type="Pfam" id="PF00653">
    <property type="entry name" value="BIR"/>
    <property type="match status" value="1"/>
</dbReference>
<gene>
    <name evidence="3" type="ORF">L211DRAFT_509720</name>
</gene>
<evidence type="ECO:0000313" key="4">
    <source>
        <dbReference type="Proteomes" id="UP000267821"/>
    </source>
</evidence>
<dbReference type="Proteomes" id="UP000267821">
    <property type="component" value="Unassembled WGS sequence"/>
</dbReference>
<dbReference type="OrthoDB" id="2196114at2759"/>
<dbReference type="InterPro" id="IPR001370">
    <property type="entry name" value="BIR_rpt"/>
</dbReference>
<dbReference type="STRING" id="1051890.A0A3N4LFX0"/>
<dbReference type="CDD" id="cd00022">
    <property type="entry name" value="BIR"/>
    <property type="match status" value="1"/>
</dbReference>
<dbReference type="SMART" id="SM00238">
    <property type="entry name" value="BIR"/>
    <property type="match status" value="1"/>
</dbReference>
<sequence length="195" mass="22002">MAASSSSIVVPDGMHIYQNRLATFSKALPRRRASNTAGKSSHSPLIWPHTSPSTEKLAKAGFYYRPTISAPDNACCYLCKKNLDGWEPDDIPAIEHAKHSLSCGWAIVHATEIRLQSSSKAAIEDPMSEGMVEARRMTFGKWWPHEKKKGWGPKVNKCSWRKQDSTMRLRPTRMILCNAHIASWDWTGGNRRMIH</sequence>
<evidence type="ECO:0000256" key="2">
    <source>
        <dbReference type="ARBA" id="ARBA00022833"/>
    </source>
</evidence>
<dbReference type="PROSITE" id="PS50143">
    <property type="entry name" value="BIR_REPEAT_2"/>
    <property type="match status" value="1"/>
</dbReference>
<dbReference type="InParanoid" id="A0A3N4LFX0"/>
<dbReference type="PANTHER" id="PTHR46771">
    <property type="entry name" value="DETERIN"/>
    <property type="match status" value="1"/>
</dbReference>
<proteinExistence type="predicted"/>
<evidence type="ECO:0000313" key="3">
    <source>
        <dbReference type="EMBL" id="RPB20598.1"/>
    </source>
</evidence>
<reference evidence="3 4" key="1">
    <citation type="journal article" date="2018" name="Nat. Ecol. Evol.">
        <title>Pezizomycetes genomes reveal the molecular basis of ectomycorrhizal truffle lifestyle.</title>
        <authorList>
            <person name="Murat C."/>
            <person name="Payen T."/>
            <person name="Noel B."/>
            <person name="Kuo A."/>
            <person name="Morin E."/>
            <person name="Chen J."/>
            <person name="Kohler A."/>
            <person name="Krizsan K."/>
            <person name="Balestrini R."/>
            <person name="Da Silva C."/>
            <person name="Montanini B."/>
            <person name="Hainaut M."/>
            <person name="Levati E."/>
            <person name="Barry K.W."/>
            <person name="Belfiori B."/>
            <person name="Cichocki N."/>
            <person name="Clum A."/>
            <person name="Dockter R.B."/>
            <person name="Fauchery L."/>
            <person name="Guy J."/>
            <person name="Iotti M."/>
            <person name="Le Tacon F."/>
            <person name="Lindquist E.A."/>
            <person name="Lipzen A."/>
            <person name="Malagnac F."/>
            <person name="Mello A."/>
            <person name="Molinier V."/>
            <person name="Miyauchi S."/>
            <person name="Poulain J."/>
            <person name="Riccioni C."/>
            <person name="Rubini A."/>
            <person name="Sitrit Y."/>
            <person name="Splivallo R."/>
            <person name="Traeger S."/>
            <person name="Wang M."/>
            <person name="Zifcakova L."/>
            <person name="Wipf D."/>
            <person name="Zambonelli A."/>
            <person name="Paolocci F."/>
            <person name="Nowrousian M."/>
            <person name="Ottonello S."/>
            <person name="Baldrian P."/>
            <person name="Spatafora J.W."/>
            <person name="Henrissat B."/>
            <person name="Nagy L.G."/>
            <person name="Aury J.M."/>
            <person name="Wincker P."/>
            <person name="Grigoriev I.V."/>
            <person name="Bonfante P."/>
            <person name="Martin F.M."/>
        </authorList>
    </citation>
    <scope>NUCLEOTIDE SEQUENCE [LARGE SCALE GENOMIC DNA]</scope>
    <source>
        <strain evidence="3 4">ATCC MYA-4762</strain>
    </source>
</reference>
<dbReference type="GO" id="GO:0046872">
    <property type="term" value="F:metal ion binding"/>
    <property type="evidence" value="ECO:0007669"/>
    <property type="project" value="UniProtKB-KW"/>
</dbReference>
<dbReference type="InterPro" id="IPR051190">
    <property type="entry name" value="Baculoviral_IAP"/>
</dbReference>
<keyword evidence="2" id="KW-0862">Zinc</keyword>
<keyword evidence="1" id="KW-0479">Metal-binding</keyword>
<protein>
    <submittedName>
        <fullName evidence="3">Inhibitor of apoptosis repeat-containing protein</fullName>
    </submittedName>
</protein>
<evidence type="ECO:0000256" key="1">
    <source>
        <dbReference type="ARBA" id="ARBA00022723"/>
    </source>
</evidence>
<dbReference type="SUPFAM" id="SSF57924">
    <property type="entry name" value="Inhibitor of apoptosis (IAP) repeat"/>
    <property type="match status" value="1"/>
</dbReference>